<proteinExistence type="predicted"/>
<sequence>MTHSLSLCLRFCRRTTYFRKGLVGCMDCVMYRALMVSPLSCYFFQAKRKRRYSSFPSLANNHTPLVSPCGAPPRSWCRLGYFFRCSVGVRAPRGFSGSASVFQNSQFCCRFVKQAGRCLYGAAPSRARPSAECRRVHTADAAPFFEAASHGVTTVSSPLSSPVCCAPQVRCGPQHMHICLVVRRRAAGTAKEIKQVHTAWLHSMPNWRQAPQQLYLLRVLTSGLYHLARNTQGHRYFIHSGVRHSPRTAGMIQCQT</sequence>
<keyword evidence="2" id="KW-1185">Reference proteome</keyword>
<accession>A0AAV7V8C8</accession>
<evidence type="ECO:0000313" key="1">
    <source>
        <dbReference type="EMBL" id="KAJ1197793.1"/>
    </source>
</evidence>
<name>A0AAV7V8C8_PLEWA</name>
<dbReference type="EMBL" id="JANPWB010000003">
    <property type="protein sequence ID" value="KAJ1197793.1"/>
    <property type="molecule type" value="Genomic_DNA"/>
</dbReference>
<evidence type="ECO:0000313" key="2">
    <source>
        <dbReference type="Proteomes" id="UP001066276"/>
    </source>
</evidence>
<reference evidence="1" key="1">
    <citation type="journal article" date="2022" name="bioRxiv">
        <title>Sequencing and chromosome-scale assembly of the giantPleurodeles waltlgenome.</title>
        <authorList>
            <person name="Brown T."/>
            <person name="Elewa A."/>
            <person name="Iarovenko S."/>
            <person name="Subramanian E."/>
            <person name="Araus A.J."/>
            <person name="Petzold A."/>
            <person name="Susuki M."/>
            <person name="Suzuki K.-i.T."/>
            <person name="Hayashi T."/>
            <person name="Toyoda A."/>
            <person name="Oliveira C."/>
            <person name="Osipova E."/>
            <person name="Leigh N.D."/>
            <person name="Simon A."/>
            <person name="Yun M.H."/>
        </authorList>
    </citation>
    <scope>NUCLEOTIDE SEQUENCE</scope>
    <source>
        <strain evidence="1">20211129_DDA</strain>
        <tissue evidence="1">Liver</tissue>
    </source>
</reference>
<protein>
    <submittedName>
        <fullName evidence="1">Uncharacterized protein</fullName>
    </submittedName>
</protein>
<comment type="caution">
    <text evidence="1">The sequence shown here is derived from an EMBL/GenBank/DDBJ whole genome shotgun (WGS) entry which is preliminary data.</text>
</comment>
<dbReference type="AlphaFoldDB" id="A0AAV7V8C8"/>
<dbReference type="Proteomes" id="UP001066276">
    <property type="component" value="Chromosome 2_1"/>
</dbReference>
<organism evidence="1 2">
    <name type="scientific">Pleurodeles waltl</name>
    <name type="common">Iberian ribbed newt</name>
    <dbReference type="NCBI Taxonomy" id="8319"/>
    <lineage>
        <taxon>Eukaryota</taxon>
        <taxon>Metazoa</taxon>
        <taxon>Chordata</taxon>
        <taxon>Craniata</taxon>
        <taxon>Vertebrata</taxon>
        <taxon>Euteleostomi</taxon>
        <taxon>Amphibia</taxon>
        <taxon>Batrachia</taxon>
        <taxon>Caudata</taxon>
        <taxon>Salamandroidea</taxon>
        <taxon>Salamandridae</taxon>
        <taxon>Pleurodelinae</taxon>
        <taxon>Pleurodeles</taxon>
    </lineage>
</organism>
<gene>
    <name evidence="1" type="ORF">NDU88_001641</name>
</gene>